<accession>A0A3N1GHW4</accession>
<gene>
    <name evidence="1" type="ORF">EDD30_2615</name>
</gene>
<dbReference type="EMBL" id="RJKL01000001">
    <property type="protein sequence ID" value="ROP29798.1"/>
    <property type="molecule type" value="Genomic_DNA"/>
</dbReference>
<evidence type="ECO:0000313" key="2">
    <source>
        <dbReference type="Proteomes" id="UP000271683"/>
    </source>
</evidence>
<evidence type="ECO:0000313" key="1">
    <source>
        <dbReference type="EMBL" id="ROP29798.1"/>
    </source>
</evidence>
<reference evidence="1 2" key="1">
    <citation type="submission" date="2018-11" db="EMBL/GenBank/DDBJ databases">
        <title>Sequencing the genomes of 1000 actinobacteria strains.</title>
        <authorList>
            <person name="Klenk H.-P."/>
        </authorList>
    </citation>
    <scope>NUCLEOTIDE SEQUENCE [LARGE SCALE GENOMIC DNA]</scope>
    <source>
        <strain evidence="1 2">DSM 43634</strain>
    </source>
</reference>
<protein>
    <submittedName>
        <fullName evidence="1">Uncharacterized protein</fullName>
    </submittedName>
</protein>
<organism evidence="1 2">
    <name type="scientific">Couchioplanes caeruleus</name>
    <dbReference type="NCBI Taxonomy" id="56438"/>
    <lineage>
        <taxon>Bacteria</taxon>
        <taxon>Bacillati</taxon>
        <taxon>Actinomycetota</taxon>
        <taxon>Actinomycetes</taxon>
        <taxon>Micromonosporales</taxon>
        <taxon>Micromonosporaceae</taxon>
        <taxon>Couchioplanes</taxon>
    </lineage>
</organism>
<dbReference type="AlphaFoldDB" id="A0A3N1GHW4"/>
<comment type="caution">
    <text evidence="1">The sequence shown here is derived from an EMBL/GenBank/DDBJ whole genome shotgun (WGS) entry which is preliminary data.</text>
</comment>
<proteinExistence type="predicted"/>
<sequence>MASLKGPAHWPTAQISWQRPLIMPERTDLPQSVRAGCAQQVTRRSRSSLAADIRIPRRGRSIGECVKMRRVEFSRDVLQSAAADPASAAWSTIWQQSCHQGTCDPASAVLLPWLSTTIAAFPADRRETPLALAGFIALDATDADRATYADDIAALRTMAVERLPEVSDDPAFVYLLQAILGFDGDETWGKELDHLNDGEVEVRCPECDEEALVDLSGDDPEILPGLSSELAERLHAEATHTGRGAVGTGMTRLFGRMDCPSCGIRFNVADHLAGSFT</sequence>
<name>A0A3N1GHW4_9ACTN</name>
<dbReference type="Proteomes" id="UP000271683">
    <property type="component" value="Unassembled WGS sequence"/>
</dbReference>